<protein>
    <submittedName>
        <fullName evidence="1">Uncharacterized protein</fullName>
    </submittedName>
</protein>
<comment type="caution">
    <text evidence="1">The sequence shown here is derived from an EMBL/GenBank/DDBJ whole genome shotgun (WGS) entry which is preliminary data.</text>
</comment>
<dbReference type="AlphaFoldDB" id="A0A6A4QN17"/>
<keyword evidence="2" id="KW-1185">Reference proteome</keyword>
<organism evidence="1 2">
    <name type="scientific">Lupinus albus</name>
    <name type="common">White lupine</name>
    <name type="synonym">Lupinus termis</name>
    <dbReference type="NCBI Taxonomy" id="3870"/>
    <lineage>
        <taxon>Eukaryota</taxon>
        <taxon>Viridiplantae</taxon>
        <taxon>Streptophyta</taxon>
        <taxon>Embryophyta</taxon>
        <taxon>Tracheophyta</taxon>
        <taxon>Spermatophyta</taxon>
        <taxon>Magnoliopsida</taxon>
        <taxon>eudicotyledons</taxon>
        <taxon>Gunneridae</taxon>
        <taxon>Pentapetalae</taxon>
        <taxon>rosids</taxon>
        <taxon>fabids</taxon>
        <taxon>Fabales</taxon>
        <taxon>Fabaceae</taxon>
        <taxon>Papilionoideae</taxon>
        <taxon>50 kb inversion clade</taxon>
        <taxon>genistoids sensu lato</taxon>
        <taxon>core genistoids</taxon>
        <taxon>Genisteae</taxon>
        <taxon>Lupinus</taxon>
    </lineage>
</organism>
<dbReference type="Proteomes" id="UP000447434">
    <property type="component" value="Chromosome 5"/>
</dbReference>
<name>A0A6A4QN17_LUPAL</name>
<evidence type="ECO:0000313" key="2">
    <source>
        <dbReference type="Proteomes" id="UP000447434"/>
    </source>
</evidence>
<gene>
    <name evidence="1" type="ORF">Lalb_Chr05g0227661</name>
</gene>
<reference evidence="2" key="1">
    <citation type="journal article" date="2020" name="Nat. Commun.">
        <title>Genome sequence of the cluster root forming white lupin.</title>
        <authorList>
            <person name="Hufnagel B."/>
            <person name="Marques A."/>
            <person name="Soriano A."/>
            <person name="Marques L."/>
            <person name="Divol F."/>
            <person name="Doumas P."/>
            <person name="Sallet E."/>
            <person name="Mancinotti D."/>
            <person name="Carrere S."/>
            <person name="Marande W."/>
            <person name="Arribat S."/>
            <person name="Keller J."/>
            <person name="Huneau C."/>
            <person name="Blein T."/>
            <person name="Aime D."/>
            <person name="Laguerre M."/>
            <person name="Taylor J."/>
            <person name="Schubert V."/>
            <person name="Nelson M."/>
            <person name="Geu-Flores F."/>
            <person name="Crespi M."/>
            <person name="Gallardo-Guerrero K."/>
            <person name="Delaux P.-M."/>
            <person name="Salse J."/>
            <person name="Berges H."/>
            <person name="Guyot R."/>
            <person name="Gouzy J."/>
            <person name="Peret B."/>
        </authorList>
    </citation>
    <scope>NUCLEOTIDE SEQUENCE [LARGE SCALE GENOMIC DNA]</scope>
    <source>
        <strain evidence="2">cv. Amiga</strain>
    </source>
</reference>
<accession>A0A6A4QN17</accession>
<proteinExistence type="predicted"/>
<sequence length="84" mass="10146">MFTRAFLKSFTHEISFYLAVPGPWCLFKAIQCFLQLVDFVFFSPFNESFWLFNEDFFFKFPVKECTLHIKLKYFPFILGCKCKN</sequence>
<evidence type="ECO:0000313" key="1">
    <source>
        <dbReference type="EMBL" id="KAE9614404.1"/>
    </source>
</evidence>
<dbReference type="EMBL" id="WOCE01000005">
    <property type="protein sequence ID" value="KAE9614404.1"/>
    <property type="molecule type" value="Genomic_DNA"/>
</dbReference>